<proteinExistence type="predicted"/>
<reference evidence="1 2" key="1">
    <citation type="submission" date="2024-09" db="EMBL/GenBank/DDBJ databases">
        <authorList>
            <person name="D'Angelo T."/>
        </authorList>
    </citation>
    <scope>NUCLEOTIDE SEQUENCE [LARGE SCALE GENOMIC DNA]</scope>
    <source>
        <strain evidence="1">SAG AM-311-F02</strain>
    </source>
</reference>
<protein>
    <recommendedName>
        <fullName evidence="3">Inhibitor I9 domain-containing protein</fullName>
    </recommendedName>
</protein>
<evidence type="ECO:0008006" key="3">
    <source>
        <dbReference type="Google" id="ProtNLM"/>
    </source>
</evidence>
<dbReference type="PROSITE" id="PS51257">
    <property type="entry name" value="PROKAR_LIPOPROTEIN"/>
    <property type="match status" value="1"/>
</dbReference>
<organism evidence="1 2">
    <name type="scientific">Eiseniibacteriota bacterium</name>
    <dbReference type="NCBI Taxonomy" id="2212470"/>
    <lineage>
        <taxon>Bacteria</taxon>
        <taxon>Candidatus Eiseniibacteriota</taxon>
    </lineage>
</organism>
<dbReference type="EMBL" id="JBHPEI010000056">
    <property type="protein sequence ID" value="MFC1800027.1"/>
    <property type="molecule type" value="Genomic_DNA"/>
</dbReference>
<gene>
    <name evidence="1" type="ORF">ACFL2Z_03845</name>
</gene>
<evidence type="ECO:0000313" key="1">
    <source>
        <dbReference type="EMBL" id="MFC1800027.1"/>
    </source>
</evidence>
<accession>A0ABV6YPM6</accession>
<name>A0ABV6YPM6_UNCEI</name>
<sequence>MIWAARVIVMIVLVGILGCGSEAPPPQVTDEEMSLAIEEIESDPVVIDAAVQQEGKKLSLAVIVTPGTSKTEAMEVGERFVRLVKTFSKDTPPQKEVGKGIYDYLVGVYYPGNVELALGAKVSFARSISW</sequence>
<keyword evidence="2" id="KW-1185">Reference proteome</keyword>
<evidence type="ECO:0000313" key="2">
    <source>
        <dbReference type="Proteomes" id="UP001594288"/>
    </source>
</evidence>
<comment type="caution">
    <text evidence="1">The sequence shown here is derived from an EMBL/GenBank/DDBJ whole genome shotgun (WGS) entry which is preliminary data.</text>
</comment>
<dbReference type="Proteomes" id="UP001594288">
    <property type="component" value="Unassembled WGS sequence"/>
</dbReference>